<keyword evidence="10 11" id="KW-0012">Acyltransferase</keyword>
<dbReference type="InterPro" id="IPR017568">
    <property type="entry name" value="3-oxoacyl-ACP_synth-2"/>
</dbReference>
<comment type="catalytic activity">
    <reaction evidence="11">
        <text>a fatty acyl-[ACP] + malonyl-[ACP] + H(+) = a 3-oxoacyl-[ACP] + holo-[ACP] + CO2</text>
        <dbReference type="Rhea" id="RHEA:22836"/>
        <dbReference type="Rhea" id="RHEA-COMP:9623"/>
        <dbReference type="Rhea" id="RHEA-COMP:9685"/>
        <dbReference type="Rhea" id="RHEA-COMP:9916"/>
        <dbReference type="Rhea" id="RHEA-COMP:14125"/>
        <dbReference type="ChEBI" id="CHEBI:15378"/>
        <dbReference type="ChEBI" id="CHEBI:16526"/>
        <dbReference type="ChEBI" id="CHEBI:64479"/>
        <dbReference type="ChEBI" id="CHEBI:78449"/>
        <dbReference type="ChEBI" id="CHEBI:78776"/>
        <dbReference type="ChEBI" id="CHEBI:138651"/>
    </reaction>
</comment>
<dbReference type="CDD" id="cd00834">
    <property type="entry name" value="KAS_I_II"/>
    <property type="match status" value="1"/>
</dbReference>
<dbReference type="SUPFAM" id="SSF53901">
    <property type="entry name" value="Thiolase-like"/>
    <property type="match status" value="2"/>
</dbReference>
<dbReference type="InterPro" id="IPR016039">
    <property type="entry name" value="Thiolase-like"/>
</dbReference>
<dbReference type="Proteomes" id="UP000011910">
    <property type="component" value="Unassembled WGS sequence"/>
</dbReference>
<dbReference type="Pfam" id="PF02801">
    <property type="entry name" value="Ketoacyl-synt_C"/>
    <property type="match status" value="1"/>
</dbReference>
<keyword evidence="6 11" id="KW-0808">Transferase</keyword>
<dbReference type="PROSITE" id="PS00606">
    <property type="entry name" value="KS3_1"/>
    <property type="match status" value="1"/>
</dbReference>
<proteinExistence type="inferred from homology"/>
<comment type="caution">
    <text evidence="15">The sequence shown here is derived from an EMBL/GenBank/DDBJ whole genome shotgun (WGS) entry which is preliminary data.</text>
</comment>
<evidence type="ECO:0000259" key="14">
    <source>
        <dbReference type="PROSITE" id="PS52004"/>
    </source>
</evidence>
<dbReference type="PANTHER" id="PTHR11712">
    <property type="entry name" value="POLYKETIDE SYNTHASE-RELATED"/>
    <property type="match status" value="1"/>
</dbReference>
<dbReference type="STRING" id="1279009.ADICEAN_02971"/>
<comment type="similarity">
    <text evidence="2 11 13">Belongs to the thiolase-like superfamily. Beta-ketoacyl-ACP synthases family.</text>
</comment>
<dbReference type="PROSITE" id="PS52004">
    <property type="entry name" value="KS3_2"/>
    <property type="match status" value="1"/>
</dbReference>
<dbReference type="InterPro" id="IPR014031">
    <property type="entry name" value="Ketoacyl_synth_C"/>
</dbReference>
<keyword evidence="8" id="KW-0443">Lipid metabolism</keyword>
<dbReference type="PATRIC" id="fig|1279009.4.peg.3010"/>
<evidence type="ECO:0000256" key="4">
    <source>
        <dbReference type="ARBA" id="ARBA00014657"/>
    </source>
</evidence>
<dbReference type="FunFam" id="3.40.47.10:FF:000018">
    <property type="entry name" value="3-oxoacyl-[acyl-carrier-protein] synthase 2"/>
    <property type="match status" value="1"/>
</dbReference>
<dbReference type="OrthoDB" id="9808669at2"/>
<evidence type="ECO:0000313" key="16">
    <source>
        <dbReference type="Proteomes" id="UP000011910"/>
    </source>
</evidence>
<comment type="function">
    <text evidence="11">Involved in the type II fatty acid elongation cycle. Catalyzes the elongation of a wide range of acyl-ACP by the addition of two carbons from malonyl-ACP to an acyl acceptor. Can efficiently catalyze the conversion of palmitoleoyl-ACP (cis-hexadec-9-enoyl-ACP) to cis-vaccenoyl-ACP (cis-octadec-11-enoyl-ACP), an essential step in the thermal regulation of fatty acid composition.</text>
</comment>
<evidence type="ECO:0000256" key="10">
    <source>
        <dbReference type="ARBA" id="ARBA00023315"/>
    </source>
</evidence>
<evidence type="ECO:0000256" key="9">
    <source>
        <dbReference type="ARBA" id="ARBA00023160"/>
    </source>
</evidence>
<evidence type="ECO:0000256" key="7">
    <source>
        <dbReference type="ARBA" id="ARBA00022832"/>
    </source>
</evidence>
<dbReference type="EC" id="2.3.1.179" evidence="3 11"/>
<keyword evidence="7" id="KW-0276">Fatty acid metabolism</keyword>
<dbReference type="Gene3D" id="3.40.47.10">
    <property type="match status" value="1"/>
</dbReference>
<reference evidence="15 16" key="1">
    <citation type="journal article" date="2013" name="Genome Announc.">
        <title>Draft Genome Sequence of Cesiribacter andamanensis Strain AMV16T, Isolated from a Soil Sample from a Mud Volcano in the Andaman Islands, India.</title>
        <authorList>
            <person name="Shivaji S."/>
            <person name="Ara S."/>
            <person name="Begum Z."/>
            <person name="Srinivas T.N."/>
            <person name="Singh A."/>
            <person name="Kumar Pinnaka A."/>
        </authorList>
    </citation>
    <scope>NUCLEOTIDE SEQUENCE [LARGE SCALE GENOMIC DNA]</scope>
    <source>
        <strain evidence="15 16">AMV16</strain>
    </source>
</reference>
<protein>
    <recommendedName>
        <fullName evidence="4 11">3-oxoacyl-[acyl-carrier-protein] synthase 2</fullName>
        <ecNumber evidence="3 11">2.3.1.179</ecNumber>
    </recommendedName>
</protein>
<comment type="catalytic activity">
    <reaction evidence="11">
        <text>(9Z)-hexadecenoyl-[ACP] + malonyl-[ACP] + H(+) = 3-oxo-(11Z)-octadecenoyl-[ACP] + holo-[ACP] + CO2</text>
        <dbReference type="Rhea" id="RHEA:55040"/>
        <dbReference type="Rhea" id="RHEA-COMP:9623"/>
        <dbReference type="Rhea" id="RHEA-COMP:9685"/>
        <dbReference type="Rhea" id="RHEA-COMP:10800"/>
        <dbReference type="Rhea" id="RHEA-COMP:14074"/>
        <dbReference type="ChEBI" id="CHEBI:15378"/>
        <dbReference type="ChEBI" id="CHEBI:16526"/>
        <dbReference type="ChEBI" id="CHEBI:64479"/>
        <dbReference type="ChEBI" id="CHEBI:78449"/>
        <dbReference type="ChEBI" id="CHEBI:83989"/>
        <dbReference type="ChEBI" id="CHEBI:138538"/>
        <dbReference type="EC" id="2.3.1.179"/>
    </reaction>
</comment>
<dbReference type="NCBIfam" id="TIGR03150">
    <property type="entry name" value="fabF"/>
    <property type="match status" value="1"/>
</dbReference>
<keyword evidence="5 11" id="KW-0444">Lipid biosynthesis</keyword>
<dbReference type="InterPro" id="IPR014030">
    <property type="entry name" value="Ketoacyl_synth_N"/>
</dbReference>
<dbReference type="NCBIfam" id="NF005589">
    <property type="entry name" value="PRK07314.1"/>
    <property type="match status" value="1"/>
</dbReference>
<evidence type="ECO:0000256" key="11">
    <source>
        <dbReference type="PIRNR" id="PIRNR000447"/>
    </source>
</evidence>
<dbReference type="eggNOG" id="COG0304">
    <property type="taxonomic scope" value="Bacteria"/>
</dbReference>
<dbReference type="GO" id="GO:0004315">
    <property type="term" value="F:3-oxoacyl-[acyl-carrier-protein] synthase activity"/>
    <property type="evidence" value="ECO:0007669"/>
    <property type="project" value="UniProtKB-UniRule"/>
</dbReference>
<evidence type="ECO:0000256" key="13">
    <source>
        <dbReference type="RuleBase" id="RU003694"/>
    </source>
</evidence>
<name>M7N3M8_9BACT</name>
<evidence type="ECO:0000256" key="8">
    <source>
        <dbReference type="ARBA" id="ARBA00023098"/>
    </source>
</evidence>
<comment type="pathway">
    <text evidence="1 11">Lipid metabolism; fatty acid biosynthesis.</text>
</comment>
<dbReference type="Pfam" id="PF00109">
    <property type="entry name" value="ketoacyl-synt"/>
    <property type="match status" value="1"/>
</dbReference>
<dbReference type="InterPro" id="IPR000794">
    <property type="entry name" value="Beta-ketoacyl_synthase"/>
</dbReference>
<dbReference type="PIRSF" id="PIRSF000447">
    <property type="entry name" value="KAS_II"/>
    <property type="match status" value="1"/>
</dbReference>
<evidence type="ECO:0000256" key="1">
    <source>
        <dbReference type="ARBA" id="ARBA00005194"/>
    </source>
</evidence>
<keyword evidence="16" id="KW-1185">Reference proteome</keyword>
<gene>
    <name evidence="15" type="primary">fabF_2</name>
    <name evidence="15" type="ORF">ADICEAN_02971</name>
</gene>
<evidence type="ECO:0000256" key="5">
    <source>
        <dbReference type="ARBA" id="ARBA00022516"/>
    </source>
</evidence>
<dbReference type="SMART" id="SM00825">
    <property type="entry name" value="PKS_KS"/>
    <property type="match status" value="1"/>
</dbReference>
<dbReference type="GO" id="GO:0006633">
    <property type="term" value="P:fatty acid biosynthetic process"/>
    <property type="evidence" value="ECO:0007669"/>
    <property type="project" value="UniProtKB-UniRule"/>
</dbReference>
<accession>M7N3M8</accession>
<dbReference type="InterPro" id="IPR020841">
    <property type="entry name" value="PKS_Beta-ketoAc_synthase_dom"/>
</dbReference>
<dbReference type="UniPathway" id="UPA00094"/>
<sequence length="417" mass="44191">MYLQRVVITGMGALTPIGLCVPDFWTGLLEGQSGGGPITRFDTRGYRSRMACELKDFRPGDYLDHKTLRQTDRFSQYALIAADEALRDAGIFPSSLNPLRCGVIWASGNGGVESFEQEIRANAASQQPPRYSPYMIPKMLLDTPSGLLAVRHGFRGPNFGTVSACAAATSAIIEAFTYLRLGKAELMLCGGSEAPITPAWVGGFDAMKALSRRNQDPMTASRPFAPDRDGFVIGEGAGALVLEGLESALARGARIYAEVVGGGMSADAWHPTAPEPQGKGALLSMQWALEEAGIQPREVGYVNAHATSTPAGDLAEAHALAQLFGQGAGQPYISSTKGHTGHLLGAAGAIEAIATACALHQQIIPHTASTPTTDPALPQAGQFLLHRPTKRSFGYALSNSFGFGGHNASLLLKRWKK</sequence>
<evidence type="ECO:0000256" key="6">
    <source>
        <dbReference type="ARBA" id="ARBA00022679"/>
    </source>
</evidence>
<dbReference type="PANTHER" id="PTHR11712:SF336">
    <property type="entry name" value="3-OXOACYL-[ACYL-CARRIER-PROTEIN] SYNTHASE, MITOCHONDRIAL"/>
    <property type="match status" value="1"/>
</dbReference>
<feature type="domain" description="Ketosynthase family 3 (KS3)" evidence="14">
    <location>
        <begin position="3"/>
        <end position="414"/>
    </location>
</feature>
<dbReference type="RefSeq" id="WP_009196358.1">
    <property type="nucleotide sequence ID" value="NZ_AODQ01000083.1"/>
</dbReference>
<dbReference type="GO" id="GO:0005829">
    <property type="term" value="C:cytosol"/>
    <property type="evidence" value="ECO:0007669"/>
    <property type="project" value="TreeGrafter"/>
</dbReference>
<dbReference type="AlphaFoldDB" id="M7N3M8"/>
<feature type="active site" description="For beta-ketoacyl synthase activity" evidence="12">
    <location>
        <position position="165"/>
    </location>
</feature>
<keyword evidence="9 11" id="KW-0275">Fatty acid biosynthesis</keyword>
<organism evidence="15 16">
    <name type="scientific">Cesiribacter andamanensis AMV16</name>
    <dbReference type="NCBI Taxonomy" id="1279009"/>
    <lineage>
        <taxon>Bacteria</taxon>
        <taxon>Pseudomonadati</taxon>
        <taxon>Bacteroidota</taxon>
        <taxon>Cytophagia</taxon>
        <taxon>Cytophagales</taxon>
        <taxon>Cesiribacteraceae</taxon>
        <taxon>Cesiribacter</taxon>
    </lineage>
</organism>
<evidence type="ECO:0000256" key="12">
    <source>
        <dbReference type="PIRSR" id="PIRSR000447-1"/>
    </source>
</evidence>
<evidence type="ECO:0000256" key="3">
    <source>
        <dbReference type="ARBA" id="ARBA00012356"/>
    </source>
</evidence>
<dbReference type="InterPro" id="IPR018201">
    <property type="entry name" value="Ketoacyl_synth_AS"/>
</dbReference>
<evidence type="ECO:0000256" key="2">
    <source>
        <dbReference type="ARBA" id="ARBA00008467"/>
    </source>
</evidence>
<evidence type="ECO:0000313" key="15">
    <source>
        <dbReference type="EMBL" id="EMR01902.1"/>
    </source>
</evidence>
<dbReference type="EMBL" id="AODQ01000083">
    <property type="protein sequence ID" value="EMR01902.1"/>
    <property type="molecule type" value="Genomic_DNA"/>
</dbReference>